<dbReference type="RefSeq" id="WP_078817919.1">
    <property type="nucleotide sequence ID" value="NZ_FUYJ01000005.1"/>
</dbReference>
<evidence type="ECO:0000256" key="3">
    <source>
        <dbReference type="ARBA" id="ARBA00023125"/>
    </source>
</evidence>
<organism evidence="7 8">
    <name type="scientific">Sporosarcina newyorkensis</name>
    <dbReference type="NCBI Taxonomy" id="759851"/>
    <lineage>
        <taxon>Bacteria</taxon>
        <taxon>Bacillati</taxon>
        <taxon>Bacillota</taxon>
        <taxon>Bacilli</taxon>
        <taxon>Bacillales</taxon>
        <taxon>Caryophanaceae</taxon>
        <taxon>Sporosarcina</taxon>
    </lineage>
</organism>
<dbReference type="PANTHER" id="PTHR34294">
    <property type="entry name" value="TRANSCRIPTIONAL REGULATOR-RELATED"/>
    <property type="match status" value="1"/>
</dbReference>
<dbReference type="AlphaFoldDB" id="A0A1T4YJ61"/>
<evidence type="ECO:0000256" key="2">
    <source>
        <dbReference type="ARBA" id="ARBA00023015"/>
    </source>
</evidence>
<dbReference type="PANTHER" id="PTHR34294:SF5">
    <property type="entry name" value="CENTRAL GLYCOLYTIC GENES REGULATOR"/>
    <property type="match status" value="1"/>
</dbReference>
<gene>
    <name evidence="7" type="ORF">SAMN04244570_2655</name>
</gene>
<dbReference type="SUPFAM" id="SSF100950">
    <property type="entry name" value="NagB/RpiA/CoA transferase-like"/>
    <property type="match status" value="1"/>
</dbReference>
<keyword evidence="4" id="KW-0804">Transcription</keyword>
<dbReference type="InterPro" id="IPR048715">
    <property type="entry name" value="CggR_N"/>
</dbReference>
<dbReference type="SUPFAM" id="SSF46785">
    <property type="entry name" value="Winged helix' DNA-binding domain"/>
    <property type="match status" value="1"/>
</dbReference>
<keyword evidence="3" id="KW-0238">DNA-binding</keyword>
<dbReference type="Gene3D" id="3.40.50.1360">
    <property type="match status" value="1"/>
</dbReference>
<evidence type="ECO:0000313" key="8">
    <source>
        <dbReference type="Proteomes" id="UP000190042"/>
    </source>
</evidence>
<accession>A0A1T4YJ61</accession>
<reference evidence="8" key="1">
    <citation type="submission" date="2017-02" db="EMBL/GenBank/DDBJ databases">
        <authorList>
            <person name="Varghese N."/>
            <person name="Submissions S."/>
        </authorList>
    </citation>
    <scope>NUCLEOTIDE SEQUENCE [LARGE SCALE GENOMIC DNA]</scope>
    <source>
        <strain evidence="8">DSM 23966</strain>
    </source>
</reference>
<dbReference type="GO" id="GO:0003677">
    <property type="term" value="F:DNA binding"/>
    <property type="evidence" value="ECO:0007669"/>
    <property type="project" value="UniProtKB-KW"/>
</dbReference>
<dbReference type="InterPro" id="IPR036390">
    <property type="entry name" value="WH_DNA-bd_sf"/>
</dbReference>
<feature type="domain" description="CggR N-terminal DNA binding" evidence="6">
    <location>
        <begin position="20"/>
        <end position="88"/>
    </location>
</feature>
<dbReference type="EMBL" id="FUYJ01000005">
    <property type="protein sequence ID" value="SKB01301.1"/>
    <property type="molecule type" value="Genomic_DNA"/>
</dbReference>
<name>A0A1T4YJ61_9BACL</name>
<proteinExistence type="inferred from homology"/>
<evidence type="ECO:0000256" key="4">
    <source>
        <dbReference type="ARBA" id="ARBA00023163"/>
    </source>
</evidence>
<keyword evidence="8" id="KW-1185">Reference proteome</keyword>
<dbReference type="Gene3D" id="1.10.10.10">
    <property type="entry name" value="Winged helix-like DNA-binding domain superfamily/Winged helix DNA-binding domain"/>
    <property type="match status" value="1"/>
</dbReference>
<dbReference type="Pfam" id="PF04198">
    <property type="entry name" value="Sugar-bind"/>
    <property type="match status" value="1"/>
</dbReference>
<dbReference type="InterPro" id="IPR037171">
    <property type="entry name" value="NagB/RpiA_transferase-like"/>
</dbReference>
<evidence type="ECO:0000259" key="5">
    <source>
        <dbReference type="Pfam" id="PF04198"/>
    </source>
</evidence>
<evidence type="ECO:0000256" key="1">
    <source>
        <dbReference type="ARBA" id="ARBA00010466"/>
    </source>
</evidence>
<feature type="domain" description="Sugar-binding" evidence="5">
    <location>
        <begin position="94"/>
        <end position="339"/>
    </location>
</feature>
<evidence type="ECO:0000313" key="7">
    <source>
        <dbReference type="EMBL" id="SKB01301.1"/>
    </source>
</evidence>
<evidence type="ECO:0000259" key="6">
    <source>
        <dbReference type="Pfam" id="PF21715"/>
    </source>
</evidence>
<protein>
    <submittedName>
        <fullName evidence="7">Central glycolytic genes regulator</fullName>
    </submittedName>
</protein>
<sequence length="341" mass="37402">MSLSFIDAQLALVPELPSLIEQRYHLLKLIKLAGPIGRRPLSSMSGYSERETRTMLELLKEQGVVDVAKEGVTITPKGVEVLFLLHETIEERSGRRQLANELSQRLSIKEVHIVEGDSDRSELTKKLLGMHAAKQFRTQINDFKVVAVTGGSSVAAIPPFMQNDELSDLQFIAARGGVGEEIGLQANMIAASFAEACDASYKAFYYPDTLSEEAHAVFQHEPAAKEMLDLYSKTECVIHGVGNASKMALLRNSSENEQQILMDKQAVGEAFGFYFNRDGEIVHRIRTVGIQVEHLQNVPLIFAVAGGESKADALLSYLASAPPQTILVTDEGAAQKMLSLM</sequence>
<dbReference type="InterPro" id="IPR007324">
    <property type="entry name" value="Sugar-bd_dom_put"/>
</dbReference>
<comment type="similarity">
    <text evidence="1">Belongs to the SorC transcriptional regulatory family.</text>
</comment>
<dbReference type="Proteomes" id="UP000190042">
    <property type="component" value="Unassembled WGS sequence"/>
</dbReference>
<dbReference type="InterPro" id="IPR051054">
    <property type="entry name" value="SorC_transcr_regulators"/>
</dbReference>
<dbReference type="InterPro" id="IPR036388">
    <property type="entry name" value="WH-like_DNA-bd_sf"/>
</dbReference>
<dbReference type="Pfam" id="PF21715">
    <property type="entry name" value="CggR_N"/>
    <property type="match status" value="1"/>
</dbReference>
<keyword evidence="2" id="KW-0805">Transcription regulation</keyword>
<dbReference type="GO" id="GO:0030246">
    <property type="term" value="F:carbohydrate binding"/>
    <property type="evidence" value="ECO:0007669"/>
    <property type="project" value="InterPro"/>
</dbReference>